<name>A0A4P6JQF1_KTERU</name>
<keyword evidence="2 6" id="KW-0812">Transmembrane</keyword>
<evidence type="ECO:0000313" key="7">
    <source>
        <dbReference type="EMBL" id="QBD77555.1"/>
    </source>
</evidence>
<keyword evidence="8" id="KW-1185">Reference proteome</keyword>
<dbReference type="SUPFAM" id="SSF90123">
    <property type="entry name" value="ABC transporter transmembrane region"/>
    <property type="match status" value="1"/>
</dbReference>
<sequence>MKECLHVKQRKRPAPAGKPRRDRDDEHFAVRHIFQALTDLPRVMGLIWSSSRWMTSTMVLVSLISGVVAAVSVWITRGVVDSVIVVAFSPSHPLGPVWFFVVAQLVVGLGRACSAP</sequence>
<comment type="subcellular location">
    <subcellularLocation>
        <location evidence="1">Cell membrane</location>
        <topology evidence="1">Multi-pass membrane protein</topology>
    </subcellularLocation>
</comment>
<dbReference type="InterPro" id="IPR036640">
    <property type="entry name" value="ABC1_TM_sf"/>
</dbReference>
<dbReference type="Proteomes" id="UP000290365">
    <property type="component" value="Chromosome"/>
</dbReference>
<protein>
    <submittedName>
        <fullName evidence="7">Uncharacterized protein</fullName>
    </submittedName>
</protein>
<keyword evidence="3 6" id="KW-1133">Transmembrane helix</keyword>
<dbReference type="AlphaFoldDB" id="A0A4P6JQF1"/>
<dbReference type="GO" id="GO:0005524">
    <property type="term" value="F:ATP binding"/>
    <property type="evidence" value="ECO:0007669"/>
    <property type="project" value="InterPro"/>
</dbReference>
<dbReference type="GO" id="GO:0005886">
    <property type="term" value="C:plasma membrane"/>
    <property type="evidence" value="ECO:0007669"/>
    <property type="project" value="UniProtKB-SubCell"/>
</dbReference>
<evidence type="ECO:0000256" key="6">
    <source>
        <dbReference type="SAM" id="Phobius"/>
    </source>
</evidence>
<feature type="transmembrane region" description="Helical" evidence="6">
    <location>
        <begin position="53"/>
        <end position="75"/>
    </location>
</feature>
<reference evidence="7 8" key="1">
    <citation type="submission" date="2019-01" db="EMBL/GenBank/DDBJ databases">
        <title>Ktedonosporobacter rubrisoli SCAWS-G2.</title>
        <authorList>
            <person name="Huang Y."/>
            <person name="Yan B."/>
        </authorList>
    </citation>
    <scope>NUCLEOTIDE SEQUENCE [LARGE SCALE GENOMIC DNA]</scope>
    <source>
        <strain evidence="7 8">SCAWS-G2</strain>
    </source>
</reference>
<feature type="transmembrane region" description="Helical" evidence="6">
    <location>
        <begin position="95"/>
        <end position="113"/>
    </location>
</feature>
<accession>A0A4P6JQF1</accession>
<evidence type="ECO:0000313" key="8">
    <source>
        <dbReference type="Proteomes" id="UP000290365"/>
    </source>
</evidence>
<dbReference type="RefSeq" id="WP_129888610.1">
    <property type="nucleotide sequence ID" value="NZ_CP035758.1"/>
</dbReference>
<evidence type="ECO:0000256" key="5">
    <source>
        <dbReference type="SAM" id="MobiDB-lite"/>
    </source>
</evidence>
<dbReference type="KEGG" id="kbs:EPA93_16780"/>
<feature type="region of interest" description="Disordered" evidence="5">
    <location>
        <begin position="1"/>
        <end position="24"/>
    </location>
</feature>
<proteinExistence type="predicted"/>
<evidence type="ECO:0000256" key="3">
    <source>
        <dbReference type="ARBA" id="ARBA00022989"/>
    </source>
</evidence>
<evidence type="ECO:0000256" key="4">
    <source>
        <dbReference type="ARBA" id="ARBA00023136"/>
    </source>
</evidence>
<organism evidence="7 8">
    <name type="scientific">Ktedonosporobacter rubrisoli</name>
    <dbReference type="NCBI Taxonomy" id="2509675"/>
    <lineage>
        <taxon>Bacteria</taxon>
        <taxon>Bacillati</taxon>
        <taxon>Chloroflexota</taxon>
        <taxon>Ktedonobacteria</taxon>
        <taxon>Ktedonobacterales</taxon>
        <taxon>Ktedonosporobacteraceae</taxon>
        <taxon>Ktedonosporobacter</taxon>
    </lineage>
</organism>
<evidence type="ECO:0000256" key="2">
    <source>
        <dbReference type="ARBA" id="ARBA00022692"/>
    </source>
</evidence>
<dbReference type="EMBL" id="CP035758">
    <property type="protein sequence ID" value="QBD77555.1"/>
    <property type="molecule type" value="Genomic_DNA"/>
</dbReference>
<keyword evidence="4 6" id="KW-0472">Membrane</keyword>
<gene>
    <name evidence="7" type="ORF">EPA93_16780</name>
</gene>
<evidence type="ECO:0000256" key="1">
    <source>
        <dbReference type="ARBA" id="ARBA00004651"/>
    </source>
</evidence>